<feature type="compositionally biased region" description="Acidic residues" evidence="8">
    <location>
        <begin position="460"/>
        <end position="472"/>
    </location>
</feature>
<dbReference type="PANTHER" id="PTHR10920">
    <property type="entry name" value="RIBOSOMAL RNA METHYLTRANSFERASE"/>
    <property type="match status" value="1"/>
</dbReference>
<dbReference type="GO" id="GO:0030687">
    <property type="term" value="C:preribosome, large subunit precursor"/>
    <property type="evidence" value="ECO:0007669"/>
    <property type="project" value="TreeGrafter"/>
</dbReference>
<evidence type="ECO:0000256" key="4">
    <source>
        <dbReference type="ARBA" id="ARBA00022603"/>
    </source>
</evidence>
<feature type="region of interest" description="Disordered" evidence="8">
    <location>
        <begin position="440"/>
        <end position="566"/>
    </location>
</feature>
<feature type="domain" description="Ribosomal RNA methyltransferase FtsJ" evidence="9">
    <location>
        <begin position="24"/>
        <end position="200"/>
    </location>
</feature>
<dbReference type="InterPro" id="IPR002877">
    <property type="entry name" value="RNA_MeTrfase_FtsJ_dom"/>
</dbReference>
<organism evidence="12 13">
    <name type="scientific">Teratosphaeria nubilosa</name>
    <dbReference type="NCBI Taxonomy" id="161662"/>
    <lineage>
        <taxon>Eukaryota</taxon>
        <taxon>Fungi</taxon>
        <taxon>Dikarya</taxon>
        <taxon>Ascomycota</taxon>
        <taxon>Pezizomycotina</taxon>
        <taxon>Dothideomycetes</taxon>
        <taxon>Dothideomycetidae</taxon>
        <taxon>Mycosphaerellales</taxon>
        <taxon>Teratosphaeriaceae</taxon>
        <taxon>Teratosphaeria</taxon>
    </lineage>
</organism>
<dbReference type="InterPro" id="IPR029063">
    <property type="entry name" value="SAM-dependent_MTases_sf"/>
</dbReference>
<feature type="region of interest" description="Disordered" evidence="8">
    <location>
        <begin position="717"/>
        <end position="805"/>
    </location>
</feature>
<dbReference type="Pfam" id="PF11861">
    <property type="entry name" value="DUF3381"/>
    <property type="match status" value="1"/>
</dbReference>
<dbReference type="PANTHER" id="PTHR10920:SF13">
    <property type="entry name" value="PRE-RRNA 2'-O-RIBOSE RNA METHYLTRANSFERASE FTSJ3"/>
    <property type="match status" value="1"/>
</dbReference>
<dbReference type="GO" id="GO:0016435">
    <property type="term" value="F:rRNA (guanine) methyltransferase activity"/>
    <property type="evidence" value="ECO:0007669"/>
    <property type="project" value="TreeGrafter"/>
</dbReference>
<feature type="compositionally biased region" description="Basic residues" evidence="8">
    <location>
        <begin position="748"/>
        <end position="760"/>
    </location>
</feature>
<feature type="compositionally biased region" description="Basic and acidic residues" evidence="8">
    <location>
        <begin position="450"/>
        <end position="459"/>
    </location>
</feature>
<name>A0A6G1L4E3_9PEZI</name>
<evidence type="ECO:0000256" key="6">
    <source>
        <dbReference type="ARBA" id="ARBA00022691"/>
    </source>
</evidence>
<evidence type="ECO:0000259" key="9">
    <source>
        <dbReference type="Pfam" id="PF01728"/>
    </source>
</evidence>
<dbReference type="FunFam" id="3.40.50.150:FF:000004">
    <property type="entry name" value="AdoMet-dependent rRNA methyltransferase SPB1"/>
    <property type="match status" value="1"/>
</dbReference>
<comment type="subcellular location">
    <subcellularLocation>
        <location evidence="1">Nucleus</location>
        <location evidence="1">Nucleolus</location>
    </subcellularLocation>
</comment>
<proteinExistence type="inferred from homology"/>
<dbReference type="Gene3D" id="3.40.50.150">
    <property type="entry name" value="Vaccinia Virus protein VP39"/>
    <property type="match status" value="1"/>
</dbReference>
<feature type="compositionally biased region" description="Acidic residues" evidence="8">
    <location>
        <begin position="508"/>
        <end position="547"/>
    </location>
</feature>
<evidence type="ECO:0000256" key="1">
    <source>
        <dbReference type="ARBA" id="ARBA00004604"/>
    </source>
</evidence>
<keyword evidence="3" id="KW-0698">rRNA processing</keyword>
<keyword evidence="6" id="KW-0949">S-adenosyl-L-methionine</keyword>
<evidence type="ECO:0000313" key="12">
    <source>
        <dbReference type="EMBL" id="KAF2767705.1"/>
    </source>
</evidence>
<dbReference type="HAMAP" id="MF_03163">
    <property type="entry name" value="RNA_methyltr_E_SPB1"/>
    <property type="match status" value="1"/>
</dbReference>
<dbReference type="InterPro" id="IPR028589">
    <property type="entry name" value="SPB1-like"/>
</dbReference>
<dbReference type="Pfam" id="PF01728">
    <property type="entry name" value="FtsJ"/>
    <property type="match status" value="1"/>
</dbReference>
<dbReference type="InterPro" id="IPR024576">
    <property type="entry name" value="rRNA_MeTfrase_Spb1_DUF3381"/>
</dbReference>
<evidence type="ECO:0000256" key="8">
    <source>
        <dbReference type="SAM" id="MobiDB-lite"/>
    </source>
</evidence>
<feature type="domain" description="Ribosomal RNA methyltransferase SPB1-like C-terminal" evidence="10">
    <location>
        <begin position="590"/>
        <end position="802"/>
    </location>
</feature>
<dbReference type="EMBL" id="ML995852">
    <property type="protein sequence ID" value="KAF2767705.1"/>
    <property type="molecule type" value="Genomic_DNA"/>
</dbReference>
<keyword evidence="7" id="KW-0539">Nucleus</keyword>
<dbReference type="HAMAP" id="MF_01547">
    <property type="entry name" value="RNA_methyltr_E"/>
    <property type="match status" value="1"/>
</dbReference>
<feature type="domain" description="DUF3381" evidence="11">
    <location>
        <begin position="234"/>
        <end position="404"/>
    </location>
</feature>
<feature type="compositionally biased region" description="Basic and acidic residues" evidence="8">
    <location>
        <begin position="608"/>
        <end position="620"/>
    </location>
</feature>
<evidence type="ECO:0000256" key="3">
    <source>
        <dbReference type="ARBA" id="ARBA00022552"/>
    </source>
</evidence>
<protein>
    <submittedName>
        <fullName evidence="12">FtsJ-domain-containing protein</fullName>
    </submittedName>
</protein>
<feature type="compositionally biased region" description="Basic and acidic residues" evidence="8">
    <location>
        <begin position="548"/>
        <end position="561"/>
    </location>
</feature>
<dbReference type="InterPro" id="IPR012920">
    <property type="entry name" value="rRNA_MeTfrase_SPB1-like_C"/>
</dbReference>
<feature type="region of interest" description="Disordered" evidence="8">
    <location>
        <begin position="380"/>
        <end position="400"/>
    </location>
</feature>
<keyword evidence="5" id="KW-0808">Transferase</keyword>
<evidence type="ECO:0000256" key="2">
    <source>
        <dbReference type="ARBA" id="ARBA00022517"/>
    </source>
</evidence>
<evidence type="ECO:0000259" key="11">
    <source>
        <dbReference type="Pfam" id="PF11861"/>
    </source>
</evidence>
<keyword evidence="13" id="KW-1185">Reference proteome</keyword>
<feature type="compositionally biased region" description="Basic and acidic residues" evidence="8">
    <location>
        <begin position="486"/>
        <end position="496"/>
    </location>
</feature>
<dbReference type="InterPro" id="IPR015507">
    <property type="entry name" value="rRNA-MeTfrase_E"/>
</dbReference>
<evidence type="ECO:0000256" key="5">
    <source>
        <dbReference type="ARBA" id="ARBA00022679"/>
    </source>
</evidence>
<dbReference type="GO" id="GO:0000463">
    <property type="term" value="P:maturation of LSU-rRNA from tricistronic rRNA transcript (SSU-rRNA, 5.8S rRNA, LSU-rRNA)"/>
    <property type="evidence" value="ECO:0007669"/>
    <property type="project" value="TreeGrafter"/>
</dbReference>
<evidence type="ECO:0000313" key="13">
    <source>
        <dbReference type="Proteomes" id="UP000799436"/>
    </source>
</evidence>
<dbReference type="GO" id="GO:0000466">
    <property type="term" value="P:maturation of 5.8S rRNA from tricistronic rRNA transcript (SSU-rRNA, 5.8S rRNA, LSU-rRNA)"/>
    <property type="evidence" value="ECO:0007669"/>
    <property type="project" value="TreeGrafter"/>
</dbReference>
<feature type="compositionally biased region" description="Basic and acidic residues" evidence="8">
    <location>
        <begin position="784"/>
        <end position="799"/>
    </location>
</feature>
<feature type="non-terminal residue" evidence="12">
    <location>
        <position position="805"/>
    </location>
</feature>
<reference evidence="12" key="1">
    <citation type="journal article" date="2020" name="Stud. Mycol.">
        <title>101 Dothideomycetes genomes: a test case for predicting lifestyles and emergence of pathogens.</title>
        <authorList>
            <person name="Haridas S."/>
            <person name="Albert R."/>
            <person name="Binder M."/>
            <person name="Bloem J."/>
            <person name="Labutti K."/>
            <person name="Salamov A."/>
            <person name="Andreopoulos B."/>
            <person name="Baker S."/>
            <person name="Barry K."/>
            <person name="Bills G."/>
            <person name="Bluhm B."/>
            <person name="Cannon C."/>
            <person name="Castanera R."/>
            <person name="Culley D."/>
            <person name="Daum C."/>
            <person name="Ezra D."/>
            <person name="Gonzalez J."/>
            <person name="Henrissat B."/>
            <person name="Kuo A."/>
            <person name="Liang C."/>
            <person name="Lipzen A."/>
            <person name="Lutzoni F."/>
            <person name="Magnuson J."/>
            <person name="Mondo S."/>
            <person name="Nolan M."/>
            <person name="Ohm R."/>
            <person name="Pangilinan J."/>
            <person name="Park H.-J."/>
            <person name="Ramirez L."/>
            <person name="Alfaro M."/>
            <person name="Sun H."/>
            <person name="Tritt A."/>
            <person name="Yoshinaga Y."/>
            <person name="Zwiers L.-H."/>
            <person name="Turgeon B."/>
            <person name="Goodwin S."/>
            <person name="Spatafora J."/>
            <person name="Crous P."/>
            <person name="Grigoriev I."/>
        </authorList>
    </citation>
    <scope>NUCLEOTIDE SEQUENCE</scope>
    <source>
        <strain evidence="12">CBS 116005</strain>
    </source>
</reference>
<keyword evidence="4" id="KW-0489">Methyltransferase</keyword>
<dbReference type="SUPFAM" id="SSF53335">
    <property type="entry name" value="S-adenosyl-L-methionine-dependent methyltransferases"/>
    <property type="match status" value="1"/>
</dbReference>
<gene>
    <name evidence="12" type="ORF">EJ03DRAFT_250572</name>
</gene>
<accession>A0A6G1L4E3</accession>
<feature type="region of interest" description="Disordered" evidence="8">
    <location>
        <begin position="580"/>
        <end position="621"/>
    </location>
</feature>
<dbReference type="GO" id="GO:0008650">
    <property type="term" value="F:rRNA (uridine-2'-O-)-methyltransferase activity"/>
    <property type="evidence" value="ECO:0007669"/>
    <property type="project" value="TreeGrafter"/>
</dbReference>
<dbReference type="InterPro" id="IPR050082">
    <property type="entry name" value="RNA_methyltr_RlmE"/>
</dbReference>
<keyword evidence="2" id="KW-0690">Ribosome biogenesis</keyword>
<dbReference type="Proteomes" id="UP000799436">
    <property type="component" value="Unassembled WGS sequence"/>
</dbReference>
<evidence type="ECO:0000256" key="7">
    <source>
        <dbReference type="ARBA" id="ARBA00023242"/>
    </source>
</evidence>
<dbReference type="OrthoDB" id="1287559at2759"/>
<dbReference type="Pfam" id="PF07780">
    <property type="entry name" value="Spb1_C"/>
    <property type="match status" value="1"/>
</dbReference>
<evidence type="ECO:0000259" key="10">
    <source>
        <dbReference type="Pfam" id="PF07780"/>
    </source>
</evidence>
<dbReference type="AlphaFoldDB" id="A0A6G1L4E3"/>
<feature type="compositionally biased region" description="Acidic residues" evidence="8">
    <location>
        <begin position="583"/>
        <end position="607"/>
    </location>
</feature>
<dbReference type="GO" id="GO:0005730">
    <property type="term" value="C:nucleolus"/>
    <property type="evidence" value="ECO:0007669"/>
    <property type="project" value="UniProtKB-SubCell"/>
</dbReference>
<sequence length="805" mass="90863">MAIQKKHAKARLDKYYYLAKEKGYRARAAFKLIQLNKKYHFLEQSKCLIDLCAAPGSWLQVAAETMPQKSLIVGVDLSPIKPIPKTITFQGDITTEKCRATICGHLKTWKADAVIHDGAPNVGTAWVQDAFSQNELVLSSLKLATEFLAPNGVFVTKVFRSKDSAKLEWIFKQLFAKVEQTKPPSSRNVSAETFYVCRGFKAPKHIDPKFLDPKYAFAEVEEAAQNNEAKVFNPEKKKRKREGYEEDDWTQFHEAPASEFIQTADPIKMLGSLNRLHFRQEDNGDIALAALDKLSETTEEIRENCADLKVLGRKEFKALLKWRLKARERFGFRQKKTNHTKQDADAEDEAPAECAAGEEVATVESMDDEMKLQEEIQAMKDLQSKTKRKERRKENERKQKEIVRMQMGLVTPMDIGIDASTAQGEDSTFRLRDVDKAGIARQITHGRMHTAVEPEKKEESEDEEMESDEEVDALEKDLDSMYGQYQERREDRDAKARAKRLRTAANADNDDEFEGFDDKEDGAETDASSDADLMEDDDDDYTTDEEDAKLLDDLRPKEQKKAGALSGRAASFFQQDIFKDLGGIEDGEDEVEQRDSGVDSDEEDWASGDEKPEAESEGRPNIDIITAEAMTLAHALATGKTTKAQLEDDNFNKWSHRDVDGLPEWFLDDEGKHSKRQRPVTKEAAAAIKEKLRALNARPIKKVREAKARKTLRAARRLEKLKKKSEGLAEGEDLSEKDKASGIAKLMAKAKKGATKKRPPVKVIKAGGANKGAGRPRGVKGKYKMVDSRLKKDVRGLKRAEKRKK</sequence>